<dbReference type="CDD" id="cd02440">
    <property type="entry name" value="AdoMet_MTases"/>
    <property type="match status" value="1"/>
</dbReference>
<reference evidence="3" key="3">
    <citation type="submission" date="2021-06" db="EMBL/GenBank/DDBJ databases">
        <title>Genomic Description and Analysis of Intracellular Bacteria, Candidatus Berkiella cookevillensis and Candidatus Berkiella aquae.</title>
        <authorList>
            <person name="Kidane D.T."/>
            <person name="Mehari Y.T."/>
            <person name="Rice F.C."/>
            <person name="Arivett B.A."/>
            <person name="Farone A.L."/>
            <person name="Berk S.G."/>
            <person name="Farone M.B."/>
        </authorList>
    </citation>
    <scope>NUCLEOTIDE SEQUENCE</scope>
    <source>
        <strain evidence="3">CC99</strain>
    </source>
</reference>
<dbReference type="EMBL" id="LKHV02000001">
    <property type="protein sequence ID" value="MCS5707675.1"/>
    <property type="molecule type" value="Genomic_DNA"/>
</dbReference>
<dbReference type="InterPro" id="IPR025714">
    <property type="entry name" value="Methyltranfer_dom"/>
</dbReference>
<dbReference type="Proteomes" id="UP000051494">
    <property type="component" value="Unassembled WGS sequence"/>
</dbReference>
<dbReference type="AlphaFoldDB" id="A0A0Q9YS51"/>
<reference evidence="2" key="1">
    <citation type="submission" date="2015-09" db="EMBL/GenBank/DDBJ databases">
        <title>Draft Genome Sequences of Two Novel Amoeba-resistant Intranuclear Bacteria, Candidatus Berkiella cookevillensis and Candidatus Berkiella aquae.</title>
        <authorList>
            <person name="Mehari Y.T."/>
            <person name="Arivett B.A."/>
            <person name="Farone A.L."/>
            <person name="Gunderson J.H."/>
            <person name="Farone M.B."/>
        </authorList>
    </citation>
    <scope>NUCLEOTIDE SEQUENCE [LARGE SCALE GENOMIC DNA]</scope>
    <source>
        <strain evidence="2">CC99</strain>
    </source>
</reference>
<evidence type="ECO:0000259" key="1">
    <source>
        <dbReference type="Pfam" id="PF13847"/>
    </source>
</evidence>
<dbReference type="PANTHER" id="PTHR43861">
    <property type="entry name" value="TRANS-ACONITATE 2-METHYLTRANSFERASE-RELATED"/>
    <property type="match status" value="1"/>
</dbReference>
<evidence type="ECO:0000313" key="3">
    <source>
        <dbReference type="EMBL" id="MCS5707675.1"/>
    </source>
</evidence>
<dbReference type="GO" id="GO:0008168">
    <property type="term" value="F:methyltransferase activity"/>
    <property type="evidence" value="ECO:0007669"/>
    <property type="project" value="UniProtKB-KW"/>
</dbReference>
<accession>A0A0Q9YS51</accession>
<reference evidence="3" key="2">
    <citation type="journal article" date="2016" name="Genome Announc.">
        <title>Draft Genome Sequences of Two Novel Amoeba-Resistant Intranuclear Bacteria, 'Candidatus Berkiella cookevillensis' and 'Candidatus Berkiella aquae'.</title>
        <authorList>
            <person name="Mehari Y.T."/>
            <person name="Arivett B.A."/>
            <person name="Farone A.L."/>
            <person name="Gunderson J.H."/>
            <person name="Farone M.B."/>
        </authorList>
    </citation>
    <scope>NUCLEOTIDE SEQUENCE</scope>
    <source>
        <strain evidence="3">CC99</strain>
    </source>
</reference>
<dbReference type="OrthoDB" id="529208at2"/>
<dbReference type="GO" id="GO:0032259">
    <property type="term" value="P:methylation"/>
    <property type="evidence" value="ECO:0007669"/>
    <property type="project" value="UniProtKB-KW"/>
</dbReference>
<evidence type="ECO:0000313" key="2">
    <source>
        <dbReference type="EMBL" id="KRG19678.1"/>
    </source>
</evidence>
<keyword evidence="4" id="KW-1185">Reference proteome</keyword>
<dbReference type="STRING" id="437022.CC99x_00692"/>
<protein>
    <submittedName>
        <fullName evidence="3">Class I SAM-dependent methyltransferase</fullName>
    </submittedName>
</protein>
<dbReference type="RefSeq" id="WP_057623673.1">
    <property type="nucleotide sequence ID" value="NZ_LKHV02000001.1"/>
</dbReference>
<dbReference type="Gene3D" id="3.40.50.150">
    <property type="entry name" value="Vaccinia Virus protein VP39"/>
    <property type="match status" value="1"/>
</dbReference>
<comment type="caution">
    <text evidence="2">The sequence shown here is derived from an EMBL/GenBank/DDBJ whole genome shotgun (WGS) entry which is preliminary data.</text>
</comment>
<organism evidence="2">
    <name type="scientific">Candidatus Berkiella cookevillensis</name>
    <dbReference type="NCBI Taxonomy" id="437022"/>
    <lineage>
        <taxon>Bacteria</taxon>
        <taxon>Pseudomonadati</taxon>
        <taxon>Pseudomonadota</taxon>
        <taxon>Gammaproteobacteria</taxon>
        <taxon>Candidatus Berkiellales</taxon>
        <taxon>Candidatus Berkiellaceae</taxon>
        <taxon>Candidatus Berkiella</taxon>
    </lineage>
</organism>
<evidence type="ECO:0000313" key="4">
    <source>
        <dbReference type="Proteomes" id="UP000051494"/>
    </source>
</evidence>
<feature type="domain" description="Methyltransferase" evidence="1">
    <location>
        <begin position="56"/>
        <end position="159"/>
    </location>
</feature>
<keyword evidence="3" id="KW-0808">Transferase</keyword>
<dbReference type="InterPro" id="IPR029063">
    <property type="entry name" value="SAM-dependent_MTases_sf"/>
</dbReference>
<dbReference type="Pfam" id="PF13847">
    <property type="entry name" value="Methyltransf_31"/>
    <property type="match status" value="1"/>
</dbReference>
<sequence>MENLDKIKEHFNDKKRIQCDINSYHLDKSPDYQNFDPYEKPREDFIFSLILEHYKSGSVLDVGCGVGNLVKELKSKKMDAYGIDLSSEMIGTAKKILEKANHDPRCVQYADIFKYESDKRFSLVIANGVIWYYQNKLDFLAQINRLTAEDSTIIIVHRNDLFNIFAMNEGTIHFMIDRLYAERSETDKKKLKADVLETYPNMASAISINSNLRKDFDNPLTISELYRQAGFEITSINYTYIHPFPPKFMEKNLEINYAQLQEKYGKQWQGMFLGSQFIVVAKKCFQKTS</sequence>
<proteinExistence type="predicted"/>
<gene>
    <name evidence="3" type="ORF">CC99x_002020</name>
    <name evidence="2" type="ORF">CC99x_00692</name>
</gene>
<keyword evidence="3" id="KW-0489">Methyltransferase</keyword>
<name>A0A0Q9YS51_9GAMM</name>
<dbReference type="EMBL" id="LKHV01000002">
    <property type="protein sequence ID" value="KRG19678.1"/>
    <property type="molecule type" value="Genomic_DNA"/>
</dbReference>
<dbReference type="SUPFAM" id="SSF53335">
    <property type="entry name" value="S-adenosyl-L-methionine-dependent methyltransferases"/>
    <property type="match status" value="1"/>
</dbReference>